<protein>
    <recommendedName>
        <fullName evidence="3">Dihydrodipicolinate synthetase</fullName>
    </recommendedName>
</protein>
<sequence length="195" mass="20696">MTPDAIYDFFMEVAEGSPLPVVLYSFPAVTAGIEMDSDLLIRISKAHPNIIGTKFTCGDTGKLARVARSMDTKTPSQPGKSYWAVAGLADFALQGLVAGASGVVAGGANVLPKTCVRVYELFRQGRFDEAMKAQSLLSEGDWPHTGAGIGATKAVLQQVYGYGGHGRSPLRRLSSKTAESIVAHMKDVLAFESTL</sequence>
<accession>A0AA38RVS3</accession>
<dbReference type="Proteomes" id="UP001174694">
    <property type="component" value="Unassembled WGS sequence"/>
</dbReference>
<dbReference type="InterPro" id="IPR002220">
    <property type="entry name" value="DapA-like"/>
</dbReference>
<reference evidence="1" key="1">
    <citation type="submission" date="2022-07" db="EMBL/GenBank/DDBJ databases">
        <title>Fungi with potential for degradation of polypropylene.</title>
        <authorList>
            <person name="Gostincar C."/>
        </authorList>
    </citation>
    <scope>NUCLEOTIDE SEQUENCE</scope>
    <source>
        <strain evidence="1">EXF-13308</strain>
    </source>
</reference>
<dbReference type="InterPro" id="IPR013785">
    <property type="entry name" value="Aldolase_TIM"/>
</dbReference>
<comment type="caution">
    <text evidence="1">The sequence shown here is derived from an EMBL/GenBank/DDBJ whole genome shotgun (WGS) entry which is preliminary data.</text>
</comment>
<dbReference type="Pfam" id="PF00701">
    <property type="entry name" value="DHDPS"/>
    <property type="match status" value="1"/>
</dbReference>
<dbReference type="PANTHER" id="PTHR12128">
    <property type="entry name" value="DIHYDRODIPICOLINATE SYNTHASE"/>
    <property type="match status" value="1"/>
</dbReference>
<keyword evidence="2" id="KW-1185">Reference proteome</keyword>
<proteinExistence type="predicted"/>
<dbReference type="PANTHER" id="PTHR12128:SF24">
    <property type="entry name" value="DIHYDRODIPICOLINATE SYNTHETASE FAMILY PROTEIN (AFU_ORTHOLOGUE AFUA_3G11920)"/>
    <property type="match status" value="1"/>
</dbReference>
<organism evidence="1 2">
    <name type="scientific">Pleurostoma richardsiae</name>
    <dbReference type="NCBI Taxonomy" id="41990"/>
    <lineage>
        <taxon>Eukaryota</taxon>
        <taxon>Fungi</taxon>
        <taxon>Dikarya</taxon>
        <taxon>Ascomycota</taxon>
        <taxon>Pezizomycotina</taxon>
        <taxon>Sordariomycetes</taxon>
        <taxon>Sordariomycetidae</taxon>
        <taxon>Calosphaeriales</taxon>
        <taxon>Pleurostomataceae</taxon>
        <taxon>Pleurostoma</taxon>
    </lineage>
</organism>
<evidence type="ECO:0008006" key="3">
    <source>
        <dbReference type="Google" id="ProtNLM"/>
    </source>
</evidence>
<dbReference type="SMART" id="SM01130">
    <property type="entry name" value="DHDPS"/>
    <property type="match status" value="1"/>
</dbReference>
<dbReference type="AlphaFoldDB" id="A0AA38RVS3"/>
<dbReference type="GO" id="GO:0008840">
    <property type="term" value="F:4-hydroxy-tetrahydrodipicolinate synthase activity"/>
    <property type="evidence" value="ECO:0007669"/>
    <property type="project" value="TreeGrafter"/>
</dbReference>
<dbReference type="CDD" id="cd00408">
    <property type="entry name" value="DHDPS-like"/>
    <property type="match status" value="1"/>
</dbReference>
<dbReference type="SUPFAM" id="SSF51569">
    <property type="entry name" value="Aldolase"/>
    <property type="match status" value="1"/>
</dbReference>
<dbReference type="Gene3D" id="3.20.20.70">
    <property type="entry name" value="Aldolase class I"/>
    <property type="match status" value="1"/>
</dbReference>
<evidence type="ECO:0000313" key="1">
    <source>
        <dbReference type="EMBL" id="KAJ9149363.1"/>
    </source>
</evidence>
<name>A0AA38RVS3_9PEZI</name>
<gene>
    <name evidence="1" type="ORF">NKR23_g4280</name>
</gene>
<dbReference type="EMBL" id="JANBVO010000010">
    <property type="protein sequence ID" value="KAJ9149363.1"/>
    <property type="molecule type" value="Genomic_DNA"/>
</dbReference>
<evidence type="ECO:0000313" key="2">
    <source>
        <dbReference type="Proteomes" id="UP001174694"/>
    </source>
</evidence>